<accession>V5FV58</accession>
<dbReference type="InterPro" id="IPR001117">
    <property type="entry name" value="Cu-oxidase_2nd"/>
</dbReference>
<dbReference type="InterPro" id="IPR000719">
    <property type="entry name" value="Prot_kinase_dom"/>
</dbReference>
<dbReference type="InterPro" id="IPR033138">
    <property type="entry name" value="Cu_oxidase_CS"/>
</dbReference>
<dbReference type="InterPro" id="IPR011707">
    <property type="entry name" value="Cu-oxidase-like_N"/>
</dbReference>
<evidence type="ECO:0000313" key="7">
    <source>
        <dbReference type="EMBL" id="GAD95938.1"/>
    </source>
</evidence>
<keyword evidence="5" id="KW-0539">Nucleus</keyword>
<dbReference type="CDD" id="cd13873">
    <property type="entry name" value="CuRO_2_AAO_like_2"/>
    <property type="match status" value="1"/>
</dbReference>
<keyword evidence="3" id="KW-0560">Oxidoreductase</keyword>
<gene>
    <name evidence="7" type="ORF">PVAR5_4586</name>
</gene>
<dbReference type="SUPFAM" id="SSF56112">
    <property type="entry name" value="Protein kinase-like (PK-like)"/>
    <property type="match status" value="1"/>
</dbReference>
<dbReference type="GO" id="GO:0004672">
    <property type="term" value="F:protein kinase activity"/>
    <property type="evidence" value="ECO:0007669"/>
    <property type="project" value="InterPro"/>
</dbReference>
<dbReference type="InParanoid" id="V5FV58"/>
<dbReference type="InterPro" id="IPR002355">
    <property type="entry name" value="Cu_oxidase_Cu_BS"/>
</dbReference>
<dbReference type="Pfam" id="PF00394">
    <property type="entry name" value="Cu-oxidase"/>
    <property type="match status" value="2"/>
</dbReference>
<comment type="similarity">
    <text evidence="1">Belongs to the multicopper oxidase family.</text>
</comment>
<dbReference type="InterPro" id="IPR007219">
    <property type="entry name" value="XnlR_reg_dom"/>
</dbReference>
<dbReference type="CDD" id="cd13854">
    <property type="entry name" value="CuRO_1_MaLCC_like"/>
    <property type="match status" value="1"/>
</dbReference>
<evidence type="ECO:0000313" key="8">
    <source>
        <dbReference type="Proteomes" id="UP000018001"/>
    </source>
</evidence>
<dbReference type="InterPro" id="IPR045087">
    <property type="entry name" value="Cu-oxidase_fam"/>
</dbReference>
<dbReference type="FunFam" id="2.60.40.420:FF:000021">
    <property type="entry name" value="Extracellular dihydrogeodin oxidase/laccase"/>
    <property type="match status" value="1"/>
</dbReference>
<organism evidence="7 8">
    <name type="scientific">Byssochlamys spectabilis (strain No. 5 / NBRC 109023)</name>
    <name type="common">Paecilomyces variotii</name>
    <dbReference type="NCBI Taxonomy" id="1356009"/>
    <lineage>
        <taxon>Eukaryota</taxon>
        <taxon>Fungi</taxon>
        <taxon>Dikarya</taxon>
        <taxon>Ascomycota</taxon>
        <taxon>Pezizomycotina</taxon>
        <taxon>Eurotiomycetes</taxon>
        <taxon>Eurotiomycetidae</taxon>
        <taxon>Eurotiales</taxon>
        <taxon>Thermoascaceae</taxon>
        <taxon>Paecilomyces</taxon>
    </lineage>
</organism>
<dbReference type="InterPro" id="IPR011706">
    <property type="entry name" value="Cu-oxidase_C"/>
</dbReference>
<dbReference type="GO" id="GO:0016491">
    <property type="term" value="F:oxidoreductase activity"/>
    <property type="evidence" value="ECO:0007669"/>
    <property type="project" value="UniProtKB-KW"/>
</dbReference>
<dbReference type="GO" id="GO:0005524">
    <property type="term" value="F:ATP binding"/>
    <property type="evidence" value="ECO:0007669"/>
    <property type="project" value="InterPro"/>
</dbReference>
<dbReference type="HOGENOM" id="CLU_240091_0_0_1"/>
<dbReference type="InterPro" id="IPR017762">
    <property type="entry name" value="Multicopper_oxidase_fun"/>
</dbReference>
<dbReference type="PROSITE" id="PS50011">
    <property type="entry name" value="PROTEIN_KINASE_DOM"/>
    <property type="match status" value="1"/>
</dbReference>
<evidence type="ECO:0000256" key="2">
    <source>
        <dbReference type="ARBA" id="ARBA00022723"/>
    </source>
</evidence>
<dbReference type="eggNOG" id="KOG1263">
    <property type="taxonomic scope" value="Eukaryota"/>
</dbReference>
<dbReference type="Pfam" id="PF00069">
    <property type="entry name" value="Pkinase"/>
    <property type="match status" value="1"/>
</dbReference>
<protein>
    <submittedName>
        <fullName evidence="7">Multi-copper oxidase, putative</fullName>
    </submittedName>
</protein>
<dbReference type="eggNOG" id="KOG0586">
    <property type="taxonomic scope" value="Eukaryota"/>
</dbReference>
<keyword evidence="2" id="KW-0479">Metal-binding</keyword>
<dbReference type="PANTHER" id="PTHR11709">
    <property type="entry name" value="MULTI-COPPER OXIDASE"/>
    <property type="match status" value="1"/>
</dbReference>
<dbReference type="NCBIfam" id="TIGR03390">
    <property type="entry name" value="ascorbOXfungal"/>
    <property type="match status" value="1"/>
</dbReference>
<dbReference type="GO" id="GO:0006351">
    <property type="term" value="P:DNA-templated transcription"/>
    <property type="evidence" value="ECO:0007669"/>
    <property type="project" value="InterPro"/>
</dbReference>
<dbReference type="Proteomes" id="UP000018001">
    <property type="component" value="Unassembled WGS sequence"/>
</dbReference>
<dbReference type="Gene3D" id="2.60.40.420">
    <property type="entry name" value="Cupredoxins - blue copper proteins"/>
    <property type="match status" value="5"/>
</dbReference>
<dbReference type="Pfam" id="PF07732">
    <property type="entry name" value="Cu-oxidase_3"/>
    <property type="match status" value="1"/>
</dbReference>
<dbReference type="SUPFAM" id="SSF49503">
    <property type="entry name" value="Cupredoxins"/>
    <property type="match status" value="6"/>
</dbReference>
<dbReference type="GO" id="GO:0008270">
    <property type="term" value="F:zinc ion binding"/>
    <property type="evidence" value="ECO:0007669"/>
    <property type="project" value="InterPro"/>
</dbReference>
<keyword evidence="8" id="KW-1185">Reference proteome</keyword>
<dbReference type="FunFam" id="2.60.40.420:FF:000045">
    <property type="entry name" value="Laccase 2"/>
    <property type="match status" value="1"/>
</dbReference>
<dbReference type="OrthoDB" id="2121828at2759"/>
<dbReference type="PROSITE" id="PS00079">
    <property type="entry name" value="MULTICOPPER_OXIDASE1"/>
    <property type="match status" value="1"/>
</dbReference>
<keyword evidence="4" id="KW-0186">Copper</keyword>
<dbReference type="GO" id="GO:0005507">
    <property type="term" value="F:copper ion binding"/>
    <property type="evidence" value="ECO:0007669"/>
    <property type="project" value="InterPro"/>
</dbReference>
<evidence type="ECO:0000256" key="5">
    <source>
        <dbReference type="ARBA" id="ARBA00023242"/>
    </source>
</evidence>
<evidence type="ECO:0000256" key="4">
    <source>
        <dbReference type="ARBA" id="ARBA00023008"/>
    </source>
</evidence>
<feature type="domain" description="Protein kinase" evidence="6">
    <location>
        <begin position="392"/>
        <end position="695"/>
    </location>
</feature>
<dbReference type="Gene3D" id="1.10.510.10">
    <property type="entry name" value="Transferase(Phosphotransferase) domain 1"/>
    <property type="match status" value="1"/>
</dbReference>
<comment type="caution">
    <text evidence="7">The sequence shown here is derived from an EMBL/GenBank/DDBJ whole genome shotgun (WGS) entry which is preliminary data.</text>
</comment>
<dbReference type="CDD" id="cd13880">
    <property type="entry name" value="CuRO_2_MaLCC_like"/>
    <property type="match status" value="1"/>
</dbReference>
<dbReference type="InterPro" id="IPR008972">
    <property type="entry name" value="Cupredoxin"/>
</dbReference>
<evidence type="ECO:0000259" key="6">
    <source>
        <dbReference type="PROSITE" id="PS50011"/>
    </source>
</evidence>
<dbReference type="Pfam" id="PF07731">
    <property type="entry name" value="Cu-oxidase_2"/>
    <property type="match status" value="2"/>
</dbReference>
<dbReference type="CDD" id="cd13901">
    <property type="entry name" value="CuRO_3_MaLCC_like"/>
    <property type="match status" value="1"/>
</dbReference>
<evidence type="ECO:0000256" key="3">
    <source>
        <dbReference type="ARBA" id="ARBA00023002"/>
    </source>
</evidence>
<name>V5FV58_BYSSN</name>
<reference evidence="8" key="1">
    <citation type="journal article" date="2014" name="Genome Announc.">
        <title>Draft genome sequence of the formaldehyde-resistant fungus Byssochlamys spectabilis No. 5 (anamorph Paecilomyces variotii No. 5) (NBRC109023).</title>
        <authorList>
            <person name="Oka T."/>
            <person name="Ekino K."/>
            <person name="Fukuda K."/>
            <person name="Nomura Y."/>
        </authorList>
    </citation>
    <scope>NUCLEOTIDE SEQUENCE [LARGE SCALE GENOMIC DNA]</scope>
    <source>
        <strain evidence="8">No. 5 / NBRC 109023</strain>
    </source>
</reference>
<dbReference type="CDD" id="cd12148">
    <property type="entry name" value="fungal_TF_MHR"/>
    <property type="match status" value="1"/>
</dbReference>
<proteinExistence type="inferred from homology"/>
<dbReference type="InterPro" id="IPR011009">
    <property type="entry name" value="Kinase-like_dom_sf"/>
</dbReference>
<dbReference type="Pfam" id="PF04082">
    <property type="entry name" value="Fungal_trans"/>
    <property type="match status" value="1"/>
</dbReference>
<evidence type="ECO:0000256" key="1">
    <source>
        <dbReference type="ARBA" id="ARBA00010609"/>
    </source>
</evidence>
<dbReference type="PROSITE" id="PS00080">
    <property type="entry name" value="MULTICOPPER_OXIDASE2"/>
    <property type="match status" value="1"/>
</dbReference>
<dbReference type="PANTHER" id="PTHR11709:SF71">
    <property type="entry name" value="OXIDOREDUCTASE TPCJ"/>
    <property type="match status" value="1"/>
</dbReference>
<dbReference type="SMART" id="SM00906">
    <property type="entry name" value="Fungal_trans"/>
    <property type="match status" value="1"/>
</dbReference>
<sequence>MELRKLAGHFFDYEVRPQIGEAGTYFYHSHVDFQAVSVAGPLIVEEQSQKPPYAYDEEKVLFLTEFFNKTDKMVMDGLTQPAATYISSGEAEAILVNGNSYLSLDANQSETKKPWSKPDLSIQSTCGPEVIEVEPGKTYRIRSVGAMAQSLVSFAFEDHQNLEVIAADARYTKPAETDHIQLGSGQRFDFLLHTKSESELQRLGKSMFWVQFETRYRPINTTSYAVLSYKTKLPSNNTIPSSPPAKAPLTLTKHVENWLEYTLEPLQPNDFPTADQVTRQVILVSQSLVARSGEFNTVNNHTWTEHDQHLGGTPANDTSPSVGVPYLVNVYKKGEKAIPDYETAVQNFGGWDPHLNVYPAEVGEIIDIILVLSPNPASGDIDPHPWHIHGAHAYDLGAGPGSYNATANEERLKEYNPVLRDTTWLYRYTGPGDIDGPQRYENQGWRAWRLRVNDPGVWMIHCHILEHMITENVVRKVPCDRSYATSVRAIQTEAWIYQHLGRHKHIARCLDASNDHIDLKFERNGDLEIYLAMHRVSTEFRCRAATQVVQAVNYIHQEGVVHSDLSARQFLLDERMNVRLSDFCGSSLNGSKALVIENPSHYLPRGQMLPSTVKSDIFALGSTLYEIMTSLTPYHGKADAEVLPFTGDDVGLLNQQPLPINVPSSGVSFSPQLGNGVLGNDPSREPGITCHYPSLKGWEMCNGPDSRDCWLRDTRSKQPVFSEYDITTDYEAKWPQGITREYWLEVSEKTISPDGTPKLSQLINGSYPGPLIEACWGDDIVVHVTDKLVENGTTIHWHGVRQLNTNDADGVNGITQCPIAGNRTYTYKFKATQYGHSWYHSHYSLQYPNGVAGPLLIHGPTSANWDVELDPIMMADWFNANAFSAFHTELENPPPLSDAVLLGGIGRNSGHIFTRVVEEGKKLLLHLINASTDMQFVFSIDDHPLQVITTDFVPIEPYWTNSISIGIGQRYSVIVDANQTAGNYWMRTTPVDNCSGNGTVPDNRTGILRYHGVPNTNPTTSMQSGLTFACKDEPPEKLKPVVRWEVGTNPANNVIDSTYEVGTVFSRNATRWAIGAKSLWLDFADPTLLDVHNRTFNPDYDVEKYDFENEWIYIIITASGNITGVPPPPDRSVVRLAHPIHLHGHDFAVLGAGDGTYNEQSDPFNFAYHNPPRRDVALLPAEGWLALAFKSDNPGVWLLHCHIAWHASSGLALQILERTGDIQKALGQHRLDAVKETCKEWKKWDATERVNQEDSAYFEKSYDRIFGLVYRPDFEARLKRHFETAFDHDPSWYALRNAVYAEGCRNVGSGDKLQDFSKIQSEAARYFENALSVVTDLLITPNGVMAVQALAISYAEGLGSPALEYILCTNAVRVAQSKGLHCQPSKAWGLSESDIIHRNWLFWAIYCYEKYIVLRSGRPSILDDDSISCEIPNSAVPGSTINPVVFRAVIKHAQICSLMSKNLSSARTFRQSAKDLTEILHQLDNSLDTWWCLLPDDLKSAGPLSQKKTQLPQNVDTNRFCHMYYGSKIALHANFTYPWISVLLGGNGNKDFFDQLASSAKIAAQSAREIIISTRDIDADVSSPAWLVFYFPMLAVINLFIHILKYPDSPSGQSDLALLDIAAGHFGHVKLLTDLEVEFTFPKEVAMLADKFLRRHMSAAANNSISGEIRENISSAHDGSEIQGSFDDLSTFMIGLSDTTSQDFETWNAMSTEAFDGFLGPGCTPLF</sequence>
<dbReference type="EMBL" id="BAUL01000143">
    <property type="protein sequence ID" value="GAD95938.1"/>
    <property type="molecule type" value="Genomic_DNA"/>
</dbReference>
<dbReference type="GO" id="GO:0003677">
    <property type="term" value="F:DNA binding"/>
    <property type="evidence" value="ECO:0007669"/>
    <property type="project" value="InterPro"/>
</dbReference>